<comment type="similarity">
    <text evidence="1 3">Belongs to the short-chain dehydrogenases/reductases (SDR) family.</text>
</comment>
<organism evidence="5 6">
    <name type="scientific">Kitasatospora paranensis</name>
    <dbReference type="NCBI Taxonomy" id="258053"/>
    <lineage>
        <taxon>Bacteria</taxon>
        <taxon>Bacillati</taxon>
        <taxon>Actinomycetota</taxon>
        <taxon>Actinomycetes</taxon>
        <taxon>Kitasatosporales</taxon>
        <taxon>Streptomycetaceae</taxon>
        <taxon>Kitasatospora</taxon>
    </lineage>
</organism>
<dbReference type="InterPro" id="IPR036291">
    <property type="entry name" value="NAD(P)-bd_dom_sf"/>
</dbReference>
<dbReference type="InterPro" id="IPR002347">
    <property type="entry name" value="SDR_fam"/>
</dbReference>
<name>A0ABW2G6Z0_9ACTN</name>
<dbReference type="SUPFAM" id="SSF51735">
    <property type="entry name" value="NAD(P)-binding Rossmann-fold domains"/>
    <property type="match status" value="1"/>
</dbReference>
<feature type="domain" description="Ketoreductase" evidence="4">
    <location>
        <begin position="8"/>
        <end position="218"/>
    </location>
</feature>
<evidence type="ECO:0000256" key="2">
    <source>
        <dbReference type="ARBA" id="ARBA00023002"/>
    </source>
</evidence>
<evidence type="ECO:0000256" key="3">
    <source>
        <dbReference type="RuleBase" id="RU000363"/>
    </source>
</evidence>
<dbReference type="InterPro" id="IPR020904">
    <property type="entry name" value="Sc_DH/Rdtase_CS"/>
</dbReference>
<dbReference type="InterPro" id="IPR057326">
    <property type="entry name" value="KR_dom"/>
</dbReference>
<dbReference type="PANTHER" id="PTHR45024:SF2">
    <property type="entry name" value="SCP2 DOMAIN-CONTAINING PROTEIN"/>
    <property type="match status" value="1"/>
</dbReference>
<dbReference type="NCBIfam" id="NF005861">
    <property type="entry name" value="PRK07791.1"/>
    <property type="match status" value="1"/>
</dbReference>
<comment type="caution">
    <text evidence="5">The sequence shown here is derived from an EMBL/GenBank/DDBJ whole genome shotgun (WGS) entry which is preliminary data.</text>
</comment>
<evidence type="ECO:0000313" key="6">
    <source>
        <dbReference type="Proteomes" id="UP001596435"/>
    </source>
</evidence>
<gene>
    <name evidence="5" type="ORF">ACFQMG_32795</name>
</gene>
<evidence type="ECO:0000259" key="4">
    <source>
        <dbReference type="SMART" id="SM00822"/>
    </source>
</evidence>
<reference evidence="6" key="1">
    <citation type="journal article" date="2019" name="Int. J. Syst. Evol. Microbiol.">
        <title>The Global Catalogue of Microorganisms (GCM) 10K type strain sequencing project: providing services to taxonomists for standard genome sequencing and annotation.</title>
        <authorList>
            <consortium name="The Broad Institute Genomics Platform"/>
            <consortium name="The Broad Institute Genome Sequencing Center for Infectious Disease"/>
            <person name="Wu L."/>
            <person name="Ma J."/>
        </authorList>
    </citation>
    <scope>NUCLEOTIDE SEQUENCE [LARGE SCALE GENOMIC DNA]</scope>
    <source>
        <strain evidence="6">CGMCC 1.12859</strain>
    </source>
</reference>
<dbReference type="Gene3D" id="3.40.50.720">
    <property type="entry name" value="NAD(P)-binding Rossmann-like Domain"/>
    <property type="match status" value="1"/>
</dbReference>
<dbReference type="SMART" id="SM00822">
    <property type="entry name" value="PKS_KR"/>
    <property type="match status" value="1"/>
</dbReference>
<dbReference type="PRINTS" id="PR00081">
    <property type="entry name" value="GDHRDH"/>
</dbReference>
<dbReference type="EMBL" id="JBHTAJ010000098">
    <property type="protein sequence ID" value="MFC7184342.1"/>
    <property type="molecule type" value="Genomic_DNA"/>
</dbReference>
<evidence type="ECO:0000313" key="5">
    <source>
        <dbReference type="EMBL" id="MFC7184342.1"/>
    </source>
</evidence>
<dbReference type="PROSITE" id="PS00061">
    <property type="entry name" value="ADH_SHORT"/>
    <property type="match status" value="1"/>
</dbReference>
<accession>A0ABW2G6Z0</accession>
<dbReference type="PRINTS" id="PR00080">
    <property type="entry name" value="SDRFAMILY"/>
</dbReference>
<dbReference type="InterPro" id="IPR051687">
    <property type="entry name" value="Peroxisomal_Beta-Oxidation"/>
</dbReference>
<sequence>MMGSLDGRVAVVTGAGAGLGREHALLLAAEGAKVVVNDLGPGAQTVVDEIRAAGGEAVANHDSVADYEGAGRLVTTAIETFGDLHVVVNNAGILRDGLLVNMSEDDFDAVVAVHLKGAWAVSRHAAAYWREQAKSGVQVDRSLINTSSTSGLHGNVGQANYGAAKAGVAALTIVAADELGRYHVRANAIAPGARTAMTQSTPALAALVADKGEGFDTWHPGNVSPLVGLLAAADCRFTGQVFRAFGSKVELYTGWSSVDRVNRDSRWTVAELAEATAHFPAERAKVKTGADAHQ</sequence>
<dbReference type="Proteomes" id="UP001596435">
    <property type="component" value="Unassembled WGS sequence"/>
</dbReference>
<dbReference type="Pfam" id="PF00106">
    <property type="entry name" value="adh_short"/>
    <property type="match status" value="1"/>
</dbReference>
<keyword evidence="6" id="KW-1185">Reference proteome</keyword>
<dbReference type="RefSeq" id="WP_380232733.1">
    <property type="nucleotide sequence ID" value="NZ_BAABKV010000001.1"/>
</dbReference>
<keyword evidence="2" id="KW-0560">Oxidoreductase</keyword>
<protein>
    <submittedName>
        <fullName evidence="5">SDR family oxidoreductase</fullName>
    </submittedName>
</protein>
<dbReference type="PANTHER" id="PTHR45024">
    <property type="entry name" value="DEHYDROGENASES, SHORT CHAIN"/>
    <property type="match status" value="1"/>
</dbReference>
<evidence type="ECO:0000256" key="1">
    <source>
        <dbReference type="ARBA" id="ARBA00006484"/>
    </source>
</evidence>
<proteinExistence type="inferred from homology"/>